<keyword evidence="1" id="KW-0812">Transmembrane</keyword>
<dbReference type="EMBL" id="NFEZ01000001">
    <property type="protein sequence ID" value="PLT48215.1"/>
    <property type="molecule type" value="Genomic_DNA"/>
</dbReference>
<dbReference type="InterPro" id="IPR013656">
    <property type="entry name" value="PAS_4"/>
</dbReference>
<sequence length="522" mass="56616">MPAFTAVYIVLSGLSGVLNLLIAIYALFIRGMVSLRLIYLLLCGSFVLYTFGAAFEKAADTLSGVLFWTAVQYAGMPFAAPLTLLMALELIGKPDLLPRWGKRLLFVIPAVSFLLVATSSYHSLFYRAMRFEEVGGVRSLEFDMGQWYIVHGSFTSGTLMLSLVLVLIRLAQPSRGFKPQLAAVAVGIAVPVASSLAYLLGLSPHGVDPVPIVLCLTSALYAWAFLRADLITIVPLARDSVMESMGEGVLVMDADWRLLDTNRSARLHLPELEKAAVGRSLHDLELPAEASAAFHAALATAGEAIPFSRGEGASALHFEVYSAPVQRGAGRIGGHLLVLRDTTERRRLQEELHRLASLDSLTGILNRGAFLSQSAEALAGCVRAKRPCSLLLFDLDHFKSINDTYGHEAGDIALQGAASIVRERLEPEMLFARYGGEEFVLLLPGWEEEGAIRFAEQLRAAAEEARLALPDGREIGIRASFGAAASPAGRIPDYLEMYRRADQALYQAKEQGRNRVVSAGAV</sequence>
<dbReference type="InterPro" id="IPR000160">
    <property type="entry name" value="GGDEF_dom"/>
</dbReference>
<dbReference type="Gene3D" id="3.30.450.20">
    <property type="entry name" value="PAS domain"/>
    <property type="match status" value="1"/>
</dbReference>
<feature type="transmembrane region" description="Helical" evidence="1">
    <location>
        <begin position="6"/>
        <end position="28"/>
    </location>
</feature>
<evidence type="ECO:0000256" key="1">
    <source>
        <dbReference type="SAM" id="Phobius"/>
    </source>
</evidence>
<dbReference type="GO" id="GO:0043709">
    <property type="term" value="P:cell adhesion involved in single-species biofilm formation"/>
    <property type="evidence" value="ECO:0007669"/>
    <property type="project" value="TreeGrafter"/>
</dbReference>
<feature type="transmembrane region" description="Helical" evidence="1">
    <location>
        <begin position="146"/>
        <end position="168"/>
    </location>
</feature>
<dbReference type="SUPFAM" id="SSF55073">
    <property type="entry name" value="Nucleotide cyclase"/>
    <property type="match status" value="1"/>
</dbReference>
<dbReference type="RefSeq" id="WP_101807567.1">
    <property type="nucleotide sequence ID" value="NZ_NFEZ01000001.1"/>
</dbReference>
<keyword evidence="1" id="KW-0472">Membrane</keyword>
<feature type="transmembrane region" description="Helical" evidence="1">
    <location>
        <begin position="104"/>
        <end position="126"/>
    </location>
</feature>
<dbReference type="CDD" id="cd01949">
    <property type="entry name" value="GGDEF"/>
    <property type="match status" value="1"/>
</dbReference>
<dbReference type="NCBIfam" id="TIGR00254">
    <property type="entry name" value="GGDEF"/>
    <property type="match status" value="1"/>
</dbReference>
<name>A0A2N5NCZ6_9BACL</name>
<dbReference type="Gene3D" id="3.30.70.270">
    <property type="match status" value="1"/>
</dbReference>
<evidence type="ECO:0000259" key="3">
    <source>
        <dbReference type="PROSITE" id="PS50887"/>
    </source>
</evidence>
<dbReference type="GO" id="GO:0052621">
    <property type="term" value="F:diguanylate cyclase activity"/>
    <property type="evidence" value="ECO:0007669"/>
    <property type="project" value="TreeGrafter"/>
</dbReference>
<dbReference type="InterPro" id="IPR029787">
    <property type="entry name" value="Nucleotide_cyclase"/>
</dbReference>
<gene>
    <name evidence="4" type="ORF">B8V81_0347</name>
</gene>
<accession>A0A2N5NCZ6</accession>
<dbReference type="PROSITE" id="PS50113">
    <property type="entry name" value="PAC"/>
    <property type="match status" value="1"/>
</dbReference>
<feature type="transmembrane region" description="Helical" evidence="1">
    <location>
        <begin position="67"/>
        <end position="92"/>
    </location>
</feature>
<dbReference type="GO" id="GO:1902201">
    <property type="term" value="P:negative regulation of bacterial-type flagellum-dependent cell motility"/>
    <property type="evidence" value="ECO:0007669"/>
    <property type="project" value="TreeGrafter"/>
</dbReference>
<dbReference type="Pfam" id="PF00990">
    <property type="entry name" value="GGDEF"/>
    <property type="match status" value="1"/>
</dbReference>
<keyword evidence="5" id="KW-1185">Reference proteome</keyword>
<feature type="domain" description="PAC" evidence="2">
    <location>
        <begin position="301"/>
        <end position="354"/>
    </location>
</feature>
<feature type="transmembrane region" description="Helical" evidence="1">
    <location>
        <begin position="37"/>
        <end position="55"/>
    </location>
</feature>
<feature type="transmembrane region" description="Helical" evidence="1">
    <location>
        <begin position="180"/>
        <end position="200"/>
    </location>
</feature>
<keyword evidence="1" id="KW-1133">Transmembrane helix</keyword>
<evidence type="ECO:0000313" key="4">
    <source>
        <dbReference type="EMBL" id="PLT48215.1"/>
    </source>
</evidence>
<evidence type="ECO:0000259" key="2">
    <source>
        <dbReference type="PROSITE" id="PS50113"/>
    </source>
</evidence>
<dbReference type="Pfam" id="PF16927">
    <property type="entry name" value="HisKA_7TM"/>
    <property type="match status" value="1"/>
</dbReference>
<dbReference type="PANTHER" id="PTHR45138">
    <property type="entry name" value="REGULATORY COMPONENTS OF SENSORY TRANSDUCTION SYSTEM"/>
    <property type="match status" value="1"/>
</dbReference>
<dbReference type="FunFam" id="3.30.70.270:FF:000001">
    <property type="entry name" value="Diguanylate cyclase domain protein"/>
    <property type="match status" value="1"/>
</dbReference>
<dbReference type="PROSITE" id="PS50887">
    <property type="entry name" value="GGDEF"/>
    <property type="match status" value="1"/>
</dbReference>
<dbReference type="Pfam" id="PF08448">
    <property type="entry name" value="PAS_4"/>
    <property type="match status" value="1"/>
</dbReference>
<dbReference type="InterPro" id="IPR035965">
    <property type="entry name" value="PAS-like_dom_sf"/>
</dbReference>
<dbReference type="SMART" id="SM00267">
    <property type="entry name" value="GGDEF"/>
    <property type="match status" value="1"/>
</dbReference>
<dbReference type="GO" id="GO:0005886">
    <property type="term" value="C:plasma membrane"/>
    <property type="evidence" value="ECO:0007669"/>
    <property type="project" value="TreeGrafter"/>
</dbReference>
<dbReference type="InterPro" id="IPR043128">
    <property type="entry name" value="Rev_trsase/Diguanyl_cyclase"/>
</dbReference>
<dbReference type="PANTHER" id="PTHR45138:SF9">
    <property type="entry name" value="DIGUANYLATE CYCLASE DGCM-RELATED"/>
    <property type="match status" value="1"/>
</dbReference>
<dbReference type="Proteomes" id="UP000234789">
    <property type="component" value="Unassembled WGS sequence"/>
</dbReference>
<reference evidence="4 5" key="1">
    <citation type="submission" date="2017-05" db="EMBL/GenBank/DDBJ databases">
        <title>Functional genome analysis of Paenibacillus pasadenensis strain R16: insights on endophytic life style and antifungal activity.</title>
        <authorList>
            <person name="Passera A."/>
            <person name="Marcolungo L."/>
            <person name="Casati P."/>
            <person name="Brasca M."/>
            <person name="Quaglino F."/>
            <person name="Delledonne M."/>
        </authorList>
    </citation>
    <scope>NUCLEOTIDE SEQUENCE [LARGE SCALE GENOMIC DNA]</scope>
    <source>
        <strain evidence="4 5">R16</strain>
    </source>
</reference>
<comment type="caution">
    <text evidence="4">The sequence shown here is derived from an EMBL/GenBank/DDBJ whole genome shotgun (WGS) entry which is preliminary data.</text>
</comment>
<organism evidence="4 5">
    <name type="scientific">Paenibacillus pasadenensis</name>
    <dbReference type="NCBI Taxonomy" id="217090"/>
    <lineage>
        <taxon>Bacteria</taxon>
        <taxon>Bacillati</taxon>
        <taxon>Bacillota</taxon>
        <taxon>Bacilli</taxon>
        <taxon>Bacillales</taxon>
        <taxon>Paenibacillaceae</taxon>
        <taxon>Paenibacillus</taxon>
    </lineage>
</organism>
<proteinExistence type="predicted"/>
<feature type="domain" description="GGDEF" evidence="3">
    <location>
        <begin position="386"/>
        <end position="521"/>
    </location>
</feature>
<dbReference type="AlphaFoldDB" id="A0A2N5NCZ6"/>
<evidence type="ECO:0000313" key="5">
    <source>
        <dbReference type="Proteomes" id="UP000234789"/>
    </source>
</evidence>
<dbReference type="InterPro" id="IPR050469">
    <property type="entry name" value="Diguanylate_Cyclase"/>
</dbReference>
<protein>
    <submittedName>
        <fullName evidence="4">Uncharacterized protein</fullName>
    </submittedName>
</protein>
<dbReference type="InterPro" id="IPR000700">
    <property type="entry name" value="PAS-assoc_C"/>
</dbReference>
<dbReference type="SUPFAM" id="SSF55785">
    <property type="entry name" value="PYP-like sensor domain (PAS domain)"/>
    <property type="match status" value="1"/>
</dbReference>
<dbReference type="InterPro" id="IPR031621">
    <property type="entry name" value="HisKA_7TM"/>
</dbReference>